<evidence type="ECO:0000313" key="1">
    <source>
        <dbReference type="EMBL" id="ABU41927.1"/>
    </source>
</evidence>
<sequence length="324" mass="37159">MPRASSEIVPDTSRSGWDVLPPEIWYMILDSLEWPTHSACKQVCQAWKVYLDQPKLVSKRYHAPHVPNRVFYRVRDAITGELESQVVEKPGARLRNPMEIHRILGEPGLGFFLEVQEGISQLKFGKHCYFSNGDGQYPLQIVENETDLREQMPGSTVGKMIRRAYNPKCNSEEDPKLNEFILQESRKWCLRMKCIPFMNELAFLGLPESIDVRLVPPFAKFEGTVLYYALTESLKYLLKKSKNGVTVRELVYVVSMNLMEMVRCGVITKPVGKSYFLRFCGLRNERDTYSSAQLLLEISLRGHCEWVKEDLGNESDVNLGQLGA</sequence>
<name>B2BK92_9PEZI</name>
<proteinExistence type="evidence at transcript level"/>
<organism evidence="1">
    <name type="scientific">Dactylellina haptotyla</name>
    <dbReference type="NCBI Taxonomy" id="430498"/>
    <lineage>
        <taxon>Eukaryota</taxon>
        <taxon>Fungi</taxon>
        <taxon>Dikarya</taxon>
        <taxon>Ascomycota</taxon>
        <taxon>Pezizomycotina</taxon>
        <taxon>Orbiliomycetes</taxon>
        <taxon>Orbiliales</taxon>
        <taxon>Orbiliaceae</taxon>
        <taxon>Dactylellina</taxon>
    </lineage>
</organism>
<accession>B2BK92</accession>
<dbReference type="Gene3D" id="1.20.1280.50">
    <property type="match status" value="1"/>
</dbReference>
<dbReference type="SUPFAM" id="SSF81383">
    <property type="entry name" value="F-box domain"/>
    <property type="match status" value="1"/>
</dbReference>
<protein>
    <submittedName>
        <fullName evidence="1">Uncharacterized protein</fullName>
    </submittedName>
</protein>
<dbReference type="EMBL" id="EF530656">
    <property type="protein sequence ID" value="ABU41927.1"/>
    <property type="molecule type" value="mRNA"/>
</dbReference>
<reference evidence="1" key="1">
    <citation type="submission" date="2007-03" db="EMBL/GenBank/DDBJ databases">
        <title>Paralysis of nematodes : shifts in the transcriptome of the nematode-trapping fungus Monacrosporium haptotylum during infection of Caenorhabditis elegans.</title>
        <authorList>
            <person name="Fekete C."/>
            <person name="Tholander M."/>
            <person name="Rajashekar B."/>
            <person name="Ahren D."/>
            <person name="Friman E."/>
            <person name="Johansson T."/>
            <person name="Tunlid A."/>
        </authorList>
    </citation>
    <scope>NUCLEOTIDE SEQUENCE</scope>
    <source>
        <strain evidence="1">CBS 200.50</strain>
    </source>
</reference>
<dbReference type="InterPro" id="IPR036047">
    <property type="entry name" value="F-box-like_dom_sf"/>
</dbReference>
<dbReference type="AlphaFoldDB" id="B2BK92"/>